<evidence type="ECO:0000313" key="6">
    <source>
        <dbReference type="Proteomes" id="UP000000346"/>
    </source>
</evidence>
<dbReference type="GO" id="GO:0022625">
    <property type="term" value="C:cytosolic large ribosomal subunit"/>
    <property type="evidence" value="ECO:0007669"/>
    <property type="project" value="TreeGrafter"/>
</dbReference>
<organism evidence="5 6">
    <name type="scientific">Acidilobus saccharovorans (strain DSM 16705 / JCM 18335 / VKM B-2471 / 345-15)</name>
    <dbReference type="NCBI Taxonomy" id="666510"/>
    <lineage>
        <taxon>Archaea</taxon>
        <taxon>Thermoproteota</taxon>
        <taxon>Thermoprotei</taxon>
        <taxon>Acidilobales</taxon>
        <taxon>Acidilobaceae</taxon>
        <taxon>Acidilobus</taxon>
    </lineage>
</organism>
<dbReference type="CDD" id="cd23702">
    <property type="entry name" value="eL14"/>
    <property type="match status" value="1"/>
</dbReference>
<dbReference type="GeneID" id="9498395"/>
<gene>
    <name evidence="3" type="primary">rpl14e</name>
    <name evidence="5" type="ordered locus">ASAC_0178</name>
</gene>
<dbReference type="InterPro" id="IPR014722">
    <property type="entry name" value="Rib_uL2_dom2"/>
</dbReference>
<name>D9PZU7_ACIS3</name>
<dbReference type="NCBIfam" id="NF003320">
    <property type="entry name" value="PRK04333.1"/>
    <property type="match status" value="1"/>
</dbReference>
<dbReference type="GO" id="GO:0003735">
    <property type="term" value="F:structural constituent of ribosome"/>
    <property type="evidence" value="ECO:0007669"/>
    <property type="project" value="InterPro"/>
</dbReference>
<dbReference type="HAMAP" id="MF_00721">
    <property type="entry name" value="Ribosomal_eL14"/>
    <property type="match status" value="1"/>
</dbReference>
<dbReference type="InterPro" id="IPR005824">
    <property type="entry name" value="KOW"/>
</dbReference>
<dbReference type="GO" id="GO:0042273">
    <property type="term" value="P:ribosomal large subunit biogenesis"/>
    <property type="evidence" value="ECO:0007669"/>
    <property type="project" value="TreeGrafter"/>
</dbReference>
<dbReference type="InParanoid" id="D9PZU7"/>
<evidence type="ECO:0000313" key="5">
    <source>
        <dbReference type="EMBL" id="ADL18585.1"/>
    </source>
</evidence>
<evidence type="ECO:0000259" key="4">
    <source>
        <dbReference type="Pfam" id="PF00467"/>
    </source>
</evidence>
<dbReference type="InterPro" id="IPR008991">
    <property type="entry name" value="Translation_prot_SH3-like_sf"/>
</dbReference>
<dbReference type="Pfam" id="PF00467">
    <property type="entry name" value="KOW"/>
    <property type="match status" value="1"/>
</dbReference>
<dbReference type="GO" id="GO:0006412">
    <property type="term" value="P:translation"/>
    <property type="evidence" value="ECO:0007669"/>
    <property type="project" value="UniProtKB-UniRule"/>
</dbReference>
<evidence type="ECO:0000256" key="1">
    <source>
        <dbReference type="ARBA" id="ARBA00022980"/>
    </source>
</evidence>
<proteinExistence type="inferred from homology"/>
<sequence>MPAIEVGRICYKLRGREAGRKCVIVDIVDENNVLVTGPKTLTGVRRRRVNISHIMPLDKVVQINKGASDEEVLKAIEAAGLADFMRERVKLQQALA</sequence>
<protein>
    <recommendedName>
        <fullName evidence="3">Large ribosomal subunit protein eL14</fullName>
    </recommendedName>
</protein>
<dbReference type="PANTHER" id="PTHR11127">
    <property type="entry name" value="60S RIBOSOMAL PROTEIN L14"/>
    <property type="match status" value="1"/>
</dbReference>
<dbReference type="GO" id="GO:0003723">
    <property type="term" value="F:RNA binding"/>
    <property type="evidence" value="ECO:0007669"/>
    <property type="project" value="InterPro"/>
</dbReference>
<keyword evidence="6" id="KW-1185">Reference proteome</keyword>
<dbReference type="HOGENOM" id="CLU_183474_0_0_2"/>
<keyword evidence="1 3" id="KW-0689">Ribosomal protein</keyword>
<dbReference type="FunFam" id="2.30.30.30:FF:000045">
    <property type="entry name" value="50S ribosomal protein L14e"/>
    <property type="match status" value="1"/>
</dbReference>
<evidence type="ECO:0000256" key="3">
    <source>
        <dbReference type="HAMAP-Rule" id="MF_00721"/>
    </source>
</evidence>
<dbReference type="InterPro" id="IPR023651">
    <property type="entry name" value="Ribosomal_eL14_arc"/>
</dbReference>
<dbReference type="OrthoDB" id="63594at2157"/>
<dbReference type="Proteomes" id="UP000000346">
    <property type="component" value="Chromosome"/>
</dbReference>
<comment type="similarity">
    <text evidence="3">Belongs to the eukaryotic ribosomal protein eL14 family.</text>
</comment>
<dbReference type="Gene3D" id="2.30.30.30">
    <property type="match status" value="1"/>
</dbReference>
<evidence type="ECO:0000256" key="2">
    <source>
        <dbReference type="ARBA" id="ARBA00023274"/>
    </source>
</evidence>
<dbReference type="PANTHER" id="PTHR11127:SF2">
    <property type="entry name" value="LARGE RIBOSOMAL SUBUNIT PROTEIN EL14"/>
    <property type="match status" value="1"/>
</dbReference>
<dbReference type="STRING" id="666510.ASAC_0178"/>
<keyword evidence="2 3" id="KW-0687">Ribonucleoprotein</keyword>
<accession>D9PZU7</accession>
<dbReference type="RefSeq" id="WP_013266097.1">
    <property type="nucleotide sequence ID" value="NC_014374.1"/>
</dbReference>
<dbReference type="FunCoup" id="D9PZU7">
    <property type="interactions" value="120"/>
</dbReference>
<feature type="domain" description="KOW" evidence="4">
    <location>
        <begin position="6"/>
        <end position="35"/>
    </location>
</feature>
<dbReference type="EMBL" id="CP001742">
    <property type="protein sequence ID" value="ADL18585.1"/>
    <property type="molecule type" value="Genomic_DNA"/>
</dbReference>
<dbReference type="AlphaFoldDB" id="D9PZU7"/>
<dbReference type="InterPro" id="IPR039660">
    <property type="entry name" value="Ribosomal_eL14"/>
</dbReference>
<dbReference type="KEGG" id="asc:ASAC_0178"/>
<dbReference type="eggNOG" id="arCOG04167">
    <property type="taxonomic scope" value="Archaea"/>
</dbReference>
<dbReference type="SUPFAM" id="SSF50104">
    <property type="entry name" value="Translation proteins SH3-like domain"/>
    <property type="match status" value="1"/>
</dbReference>
<reference evidence="5 6" key="1">
    <citation type="journal article" date="2010" name="Appl. Environ. Microbiol.">
        <title>The genome sequence of the crenarchaeon Acidilobus saccharovorans supports a new order, Acidilobales, and suggests an important ecological role in terrestrial acidic hot springs.</title>
        <authorList>
            <person name="Mardanov A.V."/>
            <person name="Svetlitchnyi V.A."/>
            <person name="Beletsky A.V."/>
            <person name="Prokofeva M.I."/>
            <person name="Bonch-Osmolovskaya E.A."/>
            <person name="Ravin N.V."/>
            <person name="Skryabin K.G."/>
        </authorList>
    </citation>
    <scope>NUCLEOTIDE SEQUENCE [LARGE SCALE GENOMIC DNA]</scope>
    <source>
        <strain evidence="6">DSM 16705 / JCM 18335 / VKM B-2471 / 345-15</strain>
    </source>
</reference>